<proteinExistence type="predicted"/>
<feature type="compositionally biased region" description="Low complexity" evidence="5">
    <location>
        <begin position="600"/>
        <end position="622"/>
    </location>
</feature>
<evidence type="ECO:0000256" key="3">
    <source>
        <dbReference type="ARBA" id="ARBA00022833"/>
    </source>
</evidence>
<evidence type="ECO:0000259" key="6">
    <source>
        <dbReference type="PROSITE" id="PS50089"/>
    </source>
</evidence>
<dbReference type="InterPro" id="IPR011016">
    <property type="entry name" value="Znf_RING-CH"/>
</dbReference>
<dbReference type="CDD" id="cd16454">
    <property type="entry name" value="RING-H2_PA-TM-RING"/>
    <property type="match status" value="1"/>
</dbReference>
<feature type="compositionally biased region" description="Low complexity" evidence="5">
    <location>
        <begin position="74"/>
        <end position="84"/>
    </location>
</feature>
<name>A0ABD3D039_9LAMI</name>
<keyword evidence="1" id="KW-0479">Metal-binding</keyword>
<evidence type="ECO:0000256" key="5">
    <source>
        <dbReference type="SAM" id="MobiDB-lite"/>
    </source>
</evidence>
<feature type="compositionally biased region" description="Basic and acidic residues" evidence="5">
    <location>
        <begin position="404"/>
        <end position="415"/>
    </location>
</feature>
<dbReference type="AlphaFoldDB" id="A0ABD3D039"/>
<organism evidence="7 8">
    <name type="scientific">Castilleja foliolosa</name>
    <dbReference type="NCBI Taxonomy" id="1961234"/>
    <lineage>
        <taxon>Eukaryota</taxon>
        <taxon>Viridiplantae</taxon>
        <taxon>Streptophyta</taxon>
        <taxon>Embryophyta</taxon>
        <taxon>Tracheophyta</taxon>
        <taxon>Spermatophyta</taxon>
        <taxon>Magnoliopsida</taxon>
        <taxon>eudicotyledons</taxon>
        <taxon>Gunneridae</taxon>
        <taxon>Pentapetalae</taxon>
        <taxon>asterids</taxon>
        <taxon>lamiids</taxon>
        <taxon>Lamiales</taxon>
        <taxon>Orobanchaceae</taxon>
        <taxon>Pedicularideae</taxon>
        <taxon>Castillejinae</taxon>
        <taxon>Castilleja</taxon>
    </lineage>
</organism>
<evidence type="ECO:0000313" key="8">
    <source>
        <dbReference type="Proteomes" id="UP001632038"/>
    </source>
</evidence>
<reference evidence="8" key="1">
    <citation type="journal article" date="2024" name="IScience">
        <title>Strigolactones Initiate the Formation of Haustorium-like Structures in Castilleja.</title>
        <authorList>
            <person name="Buerger M."/>
            <person name="Peterson D."/>
            <person name="Chory J."/>
        </authorList>
    </citation>
    <scope>NUCLEOTIDE SEQUENCE [LARGE SCALE GENOMIC DNA]</scope>
</reference>
<dbReference type="PROSITE" id="PS50089">
    <property type="entry name" value="ZF_RING_2"/>
    <property type="match status" value="1"/>
</dbReference>
<protein>
    <recommendedName>
        <fullName evidence="6">RING-type domain-containing protein</fullName>
    </recommendedName>
</protein>
<gene>
    <name evidence="7" type="ORF">CASFOL_021460</name>
</gene>
<feature type="compositionally biased region" description="Polar residues" evidence="5">
    <location>
        <begin position="497"/>
        <end position="506"/>
    </location>
</feature>
<evidence type="ECO:0000313" key="7">
    <source>
        <dbReference type="EMBL" id="KAL3634406.1"/>
    </source>
</evidence>
<dbReference type="SMART" id="SM00744">
    <property type="entry name" value="RINGv"/>
    <property type="match status" value="1"/>
</dbReference>
<comment type="caution">
    <text evidence="7">The sequence shown here is derived from an EMBL/GenBank/DDBJ whole genome shotgun (WGS) entry which is preliminary data.</text>
</comment>
<feature type="domain" description="RING-type" evidence="6">
    <location>
        <begin position="728"/>
        <end position="769"/>
    </location>
</feature>
<feature type="compositionally biased region" description="Polar residues" evidence="5">
    <location>
        <begin position="456"/>
        <end position="483"/>
    </location>
</feature>
<dbReference type="SUPFAM" id="SSF57850">
    <property type="entry name" value="RING/U-box"/>
    <property type="match status" value="1"/>
</dbReference>
<dbReference type="Pfam" id="PF13639">
    <property type="entry name" value="zf-RING_2"/>
    <property type="match status" value="1"/>
</dbReference>
<evidence type="ECO:0000256" key="1">
    <source>
        <dbReference type="ARBA" id="ARBA00022723"/>
    </source>
</evidence>
<dbReference type="PANTHER" id="PTHR45931">
    <property type="entry name" value="SI:CH211-59O9.10"/>
    <property type="match status" value="1"/>
</dbReference>
<evidence type="ECO:0000256" key="4">
    <source>
        <dbReference type="PROSITE-ProRule" id="PRU00175"/>
    </source>
</evidence>
<dbReference type="Gene3D" id="3.30.40.10">
    <property type="entry name" value="Zinc/RING finger domain, C3HC4 (zinc finger)"/>
    <property type="match status" value="1"/>
</dbReference>
<dbReference type="GO" id="GO:0008270">
    <property type="term" value="F:zinc ion binding"/>
    <property type="evidence" value="ECO:0007669"/>
    <property type="project" value="UniProtKB-KW"/>
</dbReference>
<dbReference type="SMART" id="SM00184">
    <property type="entry name" value="RING"/>
    <property type="match status" value="1"/>
</dbReference>
<feature type="compositionally biased region" description="Basic and acidic residues" evidence="5">
    <location>
        <begin position="574"/>
        <end position="583"/>
    </location>
</feature>
<keyword evidence="8" id="KW-1185">Reference proteome</keyword>
<dbReference type="InterPro" id="IPR013083">
    <property type="entry name" value="Znf_RING/FYVE/PHD"/>
</dbReference>
<feature type="compositionally biased region" description="Polar residues" evidence="5">
    <location>
        <begin position="585"/>
        <end position="599"/>
    </location>
</feature>
<feature type="region of interest" description="Disordered" evidence="5">
    <location>
        <begin position="1"/>
        <end position="84"/>
    </location>
</feature>
<evidence type="ECO:0000256" key="2">
    <source>
        <dbReference type="ARBA" id="ARBA00022771"/>
    </source>
</evidence>
<sequence length="773" mass="85486">MDIDHPVEVPDTPDRLTRHGINGKSRVEYENHSPSTPRYSRHPNILKDGSRDQPVFIDSGSKGRAPHPTKYFGSSNNISTSSSSRNVRIFRKGVTENNPKYSSHDSIHNGFVDLTERNNDAAEFRKRSGLANVTSSLLGQSNFRTAREELENLSGVGVSNGFREGLGFVGNNIQEKPAHNGFTSLDPIPSPRVHKQKKLVRNGCISPNNIAKGKQVAGKDNYGSVAVAHNNASNASRAPPISVDIRELVAEDRDSHKRKGKGVITHPCSSIKPDFNNKNLQSRCPPSTSGNERKIYHMLQSVTERGTYIFSLIYGDVFGSGALQYRVTLLGGGGVALDHIEGSINFNEKAIGPSDYIKDDGKIIEEESGGWISTRNRNREINLSSPDEELYVISGRSPLRYSSQHHENRLGRSEKGVSVANGDGKGSNSISSEHAYPQPPKEFSHHRNRLGRLNGTRPTASTLIKRQKQGSTSSTRGQCSTPVSDEPEVVSVFSPAEATNSRSTSRNVDRLEQIIEIGEFSPQLRRDAHDEEVRARQVEADERLARELQEQLYNDVPVFGVTEVDENIALAMQHHDDDSDHGLTRTRQPINNERVSTANSRRQSQSRPSSSAPRRGSQARSATSSRMARPRSRFHGQARSLLSSTETASMFSDHMDADMLHILGALEEFNDMGFGAGFVQGPDNFNENDYEMLLALDDNNDRHSGASVRQINGLPQSTVQSENFDETCAVCLDTPTIGDTIRHLPCLHKFHKDCIDPWLRRRTTCPVCKSSVT</sequence>
<feature type="region of interest" description="Disordered" evidence="5">
    <location>
        <begin position="574"/>
        <end position="641"/>
    </location>
</feature>
<keyword evidence="3" id="KW-0862">Zinc</keyword>
<dbReference type="EMBL" id="JAVIJP010000028">
    <property type="protein sequence ID" value="KAL3634406.1"/>
    <property type="molecule type" value="Genomic_DNA"/>
</dbReference>
<feature type="region of interest" description="Disordered" evidence="5">
    <location>
        <begin position="401"/>
        <end position="507"/>
    </location>
</feature>
<dbReference type="Proteomes" id="UP001632038">
    <property type="component" value="Unassembled WGS sequence"/>
</dbReference>
<keyword evidence="2 4" id="KW-0863">Zinc-finger</keyword>
<dbReference type="InterPro" id="IPR051834">
    <property type="entry name" value="RING_finger_E3_ligase"/>
</dbReference>
<dbReference type="InterPro" id="IPR001841">
    <property type="entry name" value="Znf_RING"/>
</dbReference>
<feature type="compositionally biased region" description="Basic and acidic residues" evidence="5">
    <location>
        <begin position="1"/>
        <end position="17"/>
    </location>
</feature>
<accession>A0ABD3D039</accession>
<dbReference type="FunFam" id="3.30.40.10:FF:000594">
    <property type="entry name" value="RING/U-box superfamily protein"/>
    <property type="match status" value="1"/>
</dbReference>
<dbReference type="PANTHER" id="PTHR45931:SF25">
    <property type="entry name" value="E3 UBIQUITIN-PROTEIN LIGASE RLIM-LIKE ISOFORM X1"/>
    <property type="match status" value="1"/>
</dbReference>